<dbReference type="GO" id="GO:0016324">
    <property type="term" value="C:apical plasma membrane"/>
    <property type="evidence" value="ECO:0000318"/>
    <property type="project" value="GO_Central"/>
</dbReference>
<dbReference type="GeneID" id="116408688"/>
<proteinExistence type="predicted"/>
<dbReference type="KEGG" id="xtr:116408688"/>
<dbReference type="SMART" id="SM00241">
    <property type="entry name" value="ZP"/>
    <property type="match status" value="1"/>
</dbReference>
<dbReference type="InterPro" id="IPR001507">
    <property type="entry name" value="ZP_dom"/>
</dbReference>
<evidence type="ECO:0000256" key="1">
    <source>
        <dbReference type="ARBA" id="ARBA00022729"/>
    </source>
</evidence>
<organism evidence="5 6">
    <name type="scientific">Xenopus tropicalis</name>
    <name type="common">Western clawed frog</name>
    <name type="synonym">Silurana tropicalis</name>
    <dbReference type="NCBI Taxonomy" id="8364"/>
    <lineage>
        <taxon>Eukaryota</taxon>
        <taxon>Metazoa</taxon>
        <taxon>Chordata</taxon>
        <taxon>Craniata</taxon>
        <taxon>Vertebrata</taxon>
        <taxon>Euteleostomi</taxon>
        <taxon>Amphibia</taxon>
        <taxon>Batrachia</taxon>
        <taxon>Anura</taxon>
        <taxon>Pipoidea</taxon>
        <taxon>Pipidae</taxon>
        <taxon>Xenopodinae</taxon>
        <taxon>Xenopus</taxon>
        <taxon>Silurana</taxon>
    </lineage>
</organism>
<keyword evidence="2" id="KW-1015">Disulfide bond</keyword>
<dbReference type="PROSITE" id="PS51034">
    <property type="entry name" value="ZP_2"/>
    <property type="match status" value="1"/>
</dbReference>
<dbReference type="AlphaFoldDB" id="A0A8J1J6D3"/>
<keyword evidence="5" id="KW-1185">Reference proteome</keyword>
<reference evidence="6" key="1">
    <citation type="submission" date="2025-08" db="UniProtKB">
        <authorList>
            <consortium name="RefSeq"/>
        </authorList>
    </citation>
    <scope>IDENTIFICATION</scope>
    <source>
        <strain evidence="6">Nigerian</strain>
        <tissue evidence="6">Liver and blood</tissue>
    </source>
</reference>
<feature type="chain" id="PRO_5035225599" evidence="3">
    <location>
        <begin position="20"/>
        <end position="418"/>
    </location>
</feature>
<dbReference type="Proteomes" id="UP000008143">
    <property type="component" value="Chromosome 2"/>
</dbReference>
<dbReference type="InterPro" id="IPR042235">
    <property type="entry name" value="ZP-C_dom"/>
</dbReference>
<dbReference type="GO" id="GO:0005615">
    <property type="term" value="C:extracellular space"/>
    <property type="evidence" value="ECO:0000318"/>
    <property type="project" value="GO_Central"/>
</dbReference>
<dbReference type="GO" id="GO:1990266">
    <property type="term" value="P:neutrophil migration"/>
    <property type="evidence" value="ECO:0000318"/>
    <property type="project" value="GO_Central"/>
</dbReference>
<evidence type="ECO:0000256" key="2">
    <source>
        <dbReference type="ARBA" id="ARBA00023157"/>
    </source>
</evidence>
<dbReference type="Pfam" id="PF00100">
    <property type="entry name" value="Zona_pellucida"/>
    <property type="match status" value="1"/>
</dbReference>
<name>A0A8J1J6D3_XENTR</name>
<dbReference type="Gene3D" id="2.60.40.4100">
    <property type="entry name" value="Zona pellucida, ZP-C domain"/>
    <property type="match status" value="1"/>
</dbReference>
<dbReference type="GO" id="GO:0009986">
    <property type="term" value="C:cell surface"/>
    <property type="evidence" value="ECO:0000318"/>
    <property type="project" value="GO_Central"/>
</dbReference>
<feature type="signal peptide" evidence="3">
    <location>
        <begin position="1"/>
        <end position="19"/>
    </location>
</feature>
<evidence type="ECO:0000256" key="3">
    <source>
        <dbReference type="SAM" id="SignalP"/>
    </source>
</evidence>
<evidence type="ECO:0000313" key="7">
    <source>
        <dbReference type="Xenbase" id="XB-GENE-29094535"/>
    </source>
</evidence>
<dbReference type="PANTHER" id="PTHR14002:SF49">
    <property type="entry name" value="PANCREATIC SECRETORY GRANULE MEMBRANE MAJOR GLYCOPROTEIN GP2-LIKE"/>
    <property type="match status" value="1"/>
</dbReference>
<dbReference type="RefSeq" id="XP_031752216.1">
    <property type="nucleotide sequence ID" value="XM_031896356.1"/>
</dbReference>
<dbReference type="InterPro" id="IPR055355">
    <property type="entry name" value="ZP-C"/>
</dbReference>
<dbReference type="AGR" id="Xenbase:XB-GENE-29094535"/>
<evidence type="ECO:0000313" key="5">
    <source>
        <dbReference type="Proteomes" id="UP000008143"/>
    </source>
</evidence>
<accession>A0A8J1J6D3</accession>
<dbReference type="OrthoDB" id="9987373at2759"/>
<gene>
    <name evidence="6 7" type="primary">LOC116408688</name>
</gene>
<dbReference type="Xenbase" id="XB-GENE-29094535">
    <property type="gene designation" value="LOC116408688"/>
</dbReference>
<protein>
    <submittedName>
        <fullName evidence="6">Pancreatic secretory granule membrane major glycoprotein GP2-like</fullName>
    </submittedName>
</protein>
<dbReference type="OMA" id="ADNTCCL"/>
<dbReference type="PANTHER" id="PTHR14002">
    <property type="entry name" value="ENDOGLIN/TGF-BETA RECEPTOR TYPE III"/>
    <property type="match status" value="1"/>
</dbReference>
<feature type="domain" description="ZP" evidence="4">
    <location>
        <begin position="127"/>
        <end position="375"/>
    </location>
</feature>
<evidence type="ECO:0000259" key="4">
    <source>
        <dbReference type="PROSITE" id="PS51034"/>
    </source>
</evidence>
<evidence type="ECO:0000313" key="6">
    <source>
        <dbReference type="RefSeq" id="XP_031752216.1"/>
    </source>
</evidence>
<keyword evidence="1 3" id="KW-0732">Signal</keyword>
<sequence length="418" mass="44340">MNFLYVLGLTTLLVERGVAQSCYAGTDPPPCNTCGGVCSFGNPCQCSTDQRECMATTAADCDAADNTCCLTGYYWSSALSCCTTTPACYPACQSDEVCATVNNTATCTCNSASYTGLTSSSLSPTVKCNSGTMVVSLSKCLMAFLGYDSLHLSNNTDPCTNTYTEVINGKTMNSIQALTQSNWCGNMLMIDATKVSYTNILVIGSLNIYKVSFTCSYNLSMQINLDSALHAVMSSVNLTVNGQGSVTTTMTAYWDQAYSKPILSNDEVTTGSDIFLGVTSGAADGNTFVLRVETCAATPDGDLNNVNKIMIVEGGCPANEGVFAEVQENGQSLEARIKISSFAFQGQPLVYVTCQVLLCDKSGVCTGCTQSRQASRSEGTLEVALNFQDKYYTDSSASQSAMCWSVLAGSLLVLLKLY</sequence>